<proteinExistence type="predicted"/>
<keyword evidence="1" id="KW-0732">Signal</keyword>
<dbReference type="OrthoDB" id="1118231at2"/>
<dbReference type="RefSeq" id="WP_127339086.1">
    <property type="nucleotide sequence ID" value="NZ_QWDM01000008.1"/>
</dbReference>
<accession>A0A434A613</accession>
<name>A0A434A613_9FLAO</name>
<feature type="signal peptide" evidence="1">
    <location>
        <begin position="1"/>
        <end position="21"/>
    </location>
</feature>
<dbReference type="EMBL" id="QWDM01000008">
    <property type="protein sequence ID" value="RUT69848.1"/>
    <property type="molecule type" value="Genomic_DNA"/>
</dbReference>
<protein>
    <recommendedName>
        <fullName evidence="4">Lipocalin-like domain-containing protein</fullName>
    </recommendedName>
</protein>
<sequence>MKKIAQALVFIVLIISFSYCSKEENATEETVKESINKKWIVENSTEFKSIEFDSNGNYIIVKNASNTISKNAKKAEEIFVTGTYDILDTDILLLSNFGSMKFDDSDPANVKFSIKYEGSDTYTYELKVTKAAEFTSTLKTDLLCDNTWKFTKKAPIKDTVNLINFSKAGTCFTNFSITSQNAGHYIEFGKWKWFDNTETKIVITQIKSPEWMLDKDGEAEFEITGISKVKLELKEVFKDVAYTIAFDTINAGKK</sequence>
<comment type="caution">
    <text evidence="2">The sequence shown here is derived from an EMBL/GenBank/DDBJ whole genome shotgun (WGS) entry which is preliminary data.</text>
</comment>
<evidence type="ECO:0008006" key="4">
    <source>
        <dbReference type="Google" id="ProtNLM"/>
    </source>
</evidence>
<reference evidence="3" key="1">
    <citation type="journal article" date="2019" name="Syst. Appl. Microbiol.">
        <title>Flavobacterium circumlabens sp. nov. and Flavobacterium cupreum sp. nov., two psychrotrophic species isolated from Antarctic environmental samples.</title>
        <authorList>
            <person name="Kralova S."/>
            <person name="Busse H.-J."/>
            <person name="Svec P."/>
            <person name="Maslanova I."/>
            <person name="Stankova E."/>
            <person name="Bartak M."/>
            <person name="Sedlacek I."/>
        </authorList>
    </citation>
    <scope>NUCLEOTIDE SEQUENCE [LARGE SCALE GENOMIC DNA]</scope>
    <source>
        <strain evidence="3">CCM 8825</strain>
    </source>
</reference>
<evidence type="ECO:0000313" key="2">
    <source>
        <dbReference type="EMBL" id="RUT69848.1"/>
    </source>
</evidence>
<keyword evidence="3" id="KW-1185">Reference proteome</keyword>
<gene>
    <name evidence="2" type="ORF">D0817_14625</name>
</gene>
<dbReference type="Proteomes" id="UP000288102">
    <property type="component" value="Unassembled WGS sequence"/>
</dbReference>
<evidence type="ECO:0000313" key="3">
    <source>
        <dbReference type="Proteomes" id="UP000288102"/>
    </source>
</evidence>
<dbReference type="AlphaFoldDB" id="A0A434A613"/>
<organism evidence="2 3">
    <name type="scientific">Flavobacterium cupreum</name>
    <dbReference type="NCBI Taxonomy" id="2133766"/>
    <lineage>
        <taxon>Bacteria</taxon>
        <taxon>Pseudomonadati</taxon>
        <taxon>Bacteroidota</taxon>
        <taxon>Flavobacteriia</taxon>
        <taxon>Flavobacteriales</taxon>
        <taxon>Flavobacteriaceae</taxon>
        <taxon>Flavobacterium</taxon>
    </lineage>
</organism>
<evidence type="ECO:0000256" key="1">
    <source>
        <dbReference type="SAM" id="SignalP"/>
    </source>
</evidence>
<feature type="chain" id="PRO_5019580231" description="Lipocalin-like domain-containing protein" evidence="1">
    <location>
        <begin position="22"/>
        <end position="254"/>
    </location>
</feature>